<gene>
    <name evidence="2" type="ORF">EJO69_03250</name>
</gene>
<sequence length="333" mass="34478">MVDFRYHLVSLIAVFMALAIGIVLGAGPLQNSIGSALNDQVESLRQSRDDARIVADEAESRSAAYREGLESLAPEMIAGTLEGQAIVIVTLPGAEDAVRESHSENLTAAGATVTGTIVLTENLFSAERASYRNALAGQLGSYVEPADSPLGTLARGLDYIVTSDAGDTAAATLAELYRSEDNALIEVKDTLTGPATAMLVIGPAEEEIPDESEAIDDTARLNTIEVLGSLRTPMVFTADGGEGTLLEAVRTDGPSMSTVDTPDDTTSLINIPLALTQELTGSTISWGIRPAADRVLGTPAPLTVAVPTDGEDTPDVPTDGGAEGTEADQTAAP</sequence>
<name>A0A3S8Z7L2_9ACTO</name>
<proteinExistence type="predicted"/>
<dbReference type="GO" id="GO:0055070">
    <property type="term" value="P:copper ion homeostasis"/>
    <property type="evidence" value="ECO:0007669"/>
    <property type="project" value="InterPro"/>
</dbReference>
<dbReference type="InterPro" id="IPR021522">
    <property type="entry name" value="MctB"/>
</dbReference>
<reference evidence="2 3" key="1">
    <citation type="submission" date="2018-12" db="EMBL/GenBank/DDBJ databases">
        <title>Complete genome sequence of Flaviflexus salsibiostraticola KCTC 33148.</title>
        <authorList>
            <person name="Bae J.-W."/>
        </authorList>
    </citation>
    <scope>NUCLEOTIDE SEQUENCE [LARGE SCALE GENOMIC DNA]</scope>
    <source>
        <strain evidence="2 3">KCTC 33148</strain>
    </source>
</reference>
<dbReference type="Pfam" id="PF11382">
    <property type="entry name" value="MctB"/>
    <property type="match status" value="1"/>
</dbReference>
<accession>A0A3S8Z7L2</accession>
<protein>
    <submittedName>
        <fullName evidence="2">Copper transporter</fullName>
    </submittedName>
</protein>
<dbReference type="Proteomes" id="UP000270021">
    <property type="component" value="Chromosome"/>
</dbReference>
<evidence type="ECO:0000256" key="1">
    <source>
        <dbReference type="SAM" id="MobiDB-lite"/>
    </source>
</evidence>
<dbReference type="KEGG" id="fsl:EJO69_03250"/>
<feature type="region of interest" description="Disordered" evidence="1">
    <location>
        <begin position="301"/>
        <end position="333"/>
    </location>
</feature>
<keyword evidence="3" id="KW-1185">Reference proteome</keyword>
<evidence type="ECO:0000313" key="3">
    <source>
        <dbReference type="Proteomes" id="UP000270021"/>
    </source>
</evidence>
<organism evidence="2 3">
    <name type="scientific">Flaviflexus salsibiostraticola</name>
    <dbReference type="NCBI Taxonomy" id="1282737"/>
    <lineage>
        <taxon>Bacteria</taxon>
        <taxon>Bacillati</taxon>
        <taxon>Actinomycetota</taxon>
        <taxon>Actinomycetes</taxon>
        <taxon>Actinomycetales</taxon>
        <taxon>Actinomycetaceae</taxon>
        <taxon>Flaviflexus</taxon>
    </lineage>
</organism>
<dbReference type="OrthoDB" id="4350157at2"/>
<dbReference type="GO" id="GO:0016020">
    <property type="term" value="C:membrane"/>
    <property type="evidence" value="ECO:0007669"/>
    <property type="project" value="InterPro"/>
</dbReference>
<dbReference type="EMBL" id="CP034438">
    <property type="protein sequence ID" value="AZN29434.1"/>
    <property type="molecule type" value="Genomic_DNA"/>
</dbReference>
<dbReference type="AlphaFoldDB" id="A0A3S8Z7L2"/>
<dbReference type="RefSeq" id="WP_126039177.1">
    <property type="nucleotide sequence ID" value="NZ_CP034438.1"/>
</dbReference>
<evidence type="ECO:0000313" key="2">
    <source>
        <dbReference type="EMBL" id="AZN29434.1"/>
    </source>
</evidence>